<evidence type="ECO:0000256" key="7">
    <source>
        <dbReference type="ARBA" id="ARBA00023242"/>
    </source>
</evidence>
<evidence type="ECO:0000256" key="6">
    <source>
        <dbReference type="ARBA" id="ARBA00022801"/>
    </source>
</evidence>
<reference evidence="9" key="1">
    <citation type="submission" date="2023-07" db="EMBL/GenBank/DDBJ databases">
        <title>Chromosome-level genome assembly of Artemia franciscana.</title>
        <authorList>
            <person name="Jo E."/>
        </authorList>
    </citation>
    <scope>NUCLEOTIDE SEQUENCE</scope>
    <source>
        <tissue evidence="9">Whole body</tissue>
    </source>
</reference>
<evidence type="ECO:0000313" key="10">
    <source>
        <dbReference type="Proteomes" id="UP001187531"/>
    </source>
</evidence>
<gene>
    <name evidence="9" type="ORF">QYM36_002396</name>
</gene>
<comment type="cofactor">
    <cofactor evidence="1">
        <name>a divalent metal cation</name>
        <dbReference type="ChEBI" id="CHEBI:60240"/>
    </cofactor>
</comment>
<comment type="subcellular location">
    <subcellularLocation>
        <location evidence="2">Nucleus</location>
    </subcellularLocation>
</comment>
<dbReference type="PANTHER" id="PTHR22930">
    <property type="match status" value="1"/>
</dbReference>
<keyword evidence="4" id="KW-0540">Nuclease</keyword>
<dbReference type="GO" id="GO:0005634">
    <property type="term" value="C:nucleus"/>
    <property type="evidence" value="ECO:0007669"/>
    <property type="project" value="UniProtKB-SubCell"/>
</dbReference>
<name>A0AA88LHA8_ARTSF</name>
<sequence>MAVCDADYKFTFVDIGAPGSRSDGGVFSDTQFARDLDSGAFRLPPDAFLPGSTTLFPNFIVGDEAFPLKSYIMRPYPGQYLDHQKRVFNYRLSRARRIIENCFGILAAKWRIFFTPIHTSLEKRNVPAPTDTWDRINRLGANNYTIEVKKLRDTLCIYLNGIGKVPWQNDIVNRQ</sequence>
<evidence type="ECO:0000256" key="2">
    <source>
        <dbReference type="ARBA" id="ARBA00004123"/>
    </source>
</evidence>
<protein>
    <recommendedName>
        <fullName evidence="8">DDE Tnp4 domain-containing protein</fullName>
    </recommendedName>
</protein>
<dbReference type="Proteomes" id="UP001187531">
    <property type="component" value="Unassembled WGS sequence"/>
</dbReference>
<dbReference type="GO" id="GO:0046872">
    <property type="term" value="F:metal ion binding"/>
    <property type="evidence" value="ECO:0007669"/>
    <property type="project" value="UniProtKB-KW"/>
</dbReference>
<dbReference type="GO" id="GO:0016787">
    <property type="term" value="F:hydrolase activity"/>
    <property type="evidence" value="ECO:0007669"/>
    <property type="project" value="UniProtKB-KW"/>
</dbReference>
<dbReference type="Pfam" id="PF13359">
    <property type="entry name" value="DDE_Tnp_4"/>
    <property type="match status" value="1"/>
</dbReference>
<evidence type="ECO:0000259" key="8">
    <source>
        <dbReference type="Pfam" id="PF13359"/>
    </source>
</evidence>
<evidence type="ECO:0000256" key="5">
    <source>
        <dbReference type="ARBA" id="ARBA00022723"/>
    </source>
</evidence>
<evidence type="ECO:0000256" key="4">
    <source>
        <dbReference type="ARBA" id="ARBA00022722"/>
    </source>
</evidence>
<dbReference type="InterPro" id="IPR027806">
    <property type="entry name" value="HARBI1_dom"/>
</dbReference>
<dbReference type="InterPro" id="IPR045249">
    <property type="entry name" value="HARBI1-like"/>
</dbReference>
<comment type="caution">
    <text evidence="9">The sequence shown here is derived from an EMBL/GenBank/DDBJ whole genome shotgun (WGS) entry which is preliminary data.</text>
</comment>
<keyword evidence="5" id="KW-0479">Metal-binding</keyword>
<keyword evidence="6" id="KW-0378">Hydrolase</keyword>
<keyword evidence="7" id="KW-0539">Nucleus</keyword>
<evidence type="ECO:0000313" key="9">
    <source>
        <dbReference type="EMBL" id="KAK2724031.1"/>
    </source>
</evidence>
<dbReference type="EMBL" id="JAVRJZ010000004">
    <property type="protein sequence ID" value="KAK2724031.1"/>
    <property type="molecule type" value="Genomic_DNA"/>
</dbReference>
<comment type="similarity">
    <text evidence="3">Belongs to the HARBI1 family.</text>
</comment>
<evidence type="ECO:0000256" key="3">
    <source>
        <dbReference type="ARBA" id="ARBA00006958"/>
    </source>
</evidence>
<keyword evidence="10" id="KW-1185">Reference proteome</keyword>
<feature type="domain" description="DDE Tnp4" evidence="8">
    <location>
        <begin position="2"/>
        <end position="121"/>
    </location>
</feature>
<dbReference type="GO" id="GO:0004518">
    <property type="term" value="F:nuclease activity"/>
    <property type="evidence" value="ECO:0007669"/>
    <property type="project" value="UniProtKB-KW"/>
</dbReference>
<dbReference type="PANTHER" id="PTHR22930:SF269">
    <property type="entry name" value="NUCLEASE HARBI1-LIKE PROTEIN"/>
    <property type="match status" value="1"/>
</dbReference>
<organism evidence="9 10">
    <name type="scientific">Artemia franciscana</name>
    <name type="common">Brine shrimp</name>
    <name type="synonym">Artemia sanfranciscana</name>
    <dbReference type="NCBI Taxonomy" id="6661"/>
    <lineage>
        <taxon>Eukaryota</taxon>
        <taxon>Metazoa</taxon>
        <taxon>Ecdysozoa</taxon>
        <taxon>Arthropoda</taxon>
        <taxon>Crustacea</taxon>
        <taxon>Branchiopoda</taxon>
        <taxon>Anostraca</taxon>
        <taxon>Artemiidae</taxon>
        <taxon>Artemia</taxon>
    </lineage>
</organism>
<dbReference type="AlphaFoldDB" id="A0AA88LHA8"/>
<accession>A0AA88LHA8</accession>
<evidence type="ECO:0000256" key="1">
    <source>
        <dbReference type="ARBA" id="ARBA00001968"/>
    </source>
</evidence>
<proteinExistence type="inferred from homology"/>